<feature type="transmembrane region" description="Helical" evidence="9">
    <location>
        <begin position="210"/>
        <end position="237"/>
    </location>
</feature>
<feature type="transmembrane region" description="Helical" evidence="9">
    <location>
        <begin position="285"/>
        <end position="303"/>
    </location>
</feature>
<evidence type="ECO:0000256" key="4">
    <source>
        <dbReference type="ARBA" id="ARBA00022475"/>
    </source>
</evidence>
<feature type="transmembrane region" description="Helical" evidence="9">
    <location>
        <begin position="107"/>
        <end position="127"/>
    </location>
</feature>
<comment type="subcellular location">
    <subcellularLocation>
        <location evidence="1">Cell membrane</location>
        <topology evidence="1">Multi-pass membrane protein</topology>
    </subcellularLocation>
</comment>
<feature type="transmembrane region" description="Helical" evidence="9">
    <location>
        <begin position="77"/>
        <end position="95"/>
    </location>
</feature>
<evidence type="ECO:0000313" key="10">
    <source>
        <dbReference type="EMBL" id="MDA0167379.1"/>
    </source>
</evidence>
<feature type="transmembrane region" description="Helical" evidence="9">
    <location>
        <begin position="139"/>
        <end position="159"/>
    </location>
</feature>
<evidence type="ECO:0000256" key="7">
    <source>
        <dbReference type="ARBA" id="ARBA00023136"/>
    </source>
</evidence>
<dbReference type="Proteomes" id="UP001149140">
    <property type="component" value="Unassembled WGS sequence"/>
</dbReference>
<keyword evidence="3" id="KW-0813">Transport</keyword>
<feature type="region of interest" description="Disordered" evidence="8">
    <location>
        <begin position="1"/>
        <end position="40"/>
    </location>
</feature>
<evidence type="ECO:0000256" key="9">
    <source>
        <dbReference type="SAM" id="Phobius"/>
    </source>
</evidence>
<dbReference type="InterPro" id="IPR051629">
    <property type="entry name" value="Sulfite_efflux_TDT"/>
</dbReference>
<keyword evidence="5 9" id="KW-0812">Transmembrane</keyword>
<accession>A0A9X3N2M4</accession>
<feature type="compositionally biased region" description="Polar residues" evidence="8">
    <location>
        <begin position="382"/>
        <end position="403"/>
    </location>
</feature>
<dbReference type="AlphaFoldDB" id="A0A9X3N2M4"/>
<comment type="similarity">
    <text evidence="2">Belongs to the tellurite-resistance/dicarboxylate transporter (TDT) family.</text>
</comment>
<proteinExistence type="inferred from homology"/>
<keyword evidence="11" id="KW-1185">Reference proteome</keyword>
<keyword evidence="4" id="KW-1003">Cell membrane</keyword>
<dbReference type="Pfam" id="PF03595">
    <property type="entry name" value="SLAC1"/>
    <property type="match status" value="1"/>
</dbReference>
<evidence type="ECO:0000256" key="5">
    <source>
        <dbReference type="ARBA" id="ARBA00022692"/>
    </source>
</evidence>
<dbReference type="PANTHER" id="PTHR31686">
    <property type="match status" value="1"/>
</dbReference>
<evidence type="ECO:0000256" key="6">
    <source>
        <dbReference type="ARBA" id="ARBA00022989"/>
    </source>
</evidence>
<dbReference type="Gene3D" id="1.50.10.150">
    <property type="entry name" value="Voltage-dependent anion channel"/>
    <property type="match status" value="1"/>
</dbReference>
<reference evidence="10" key="1">
    <citation type="submission" date="2022-10" db="EMBL/GenBank/DDBJ databases">
        <title>The WGS of Solirubrobacter ginsenosidimutans DSM 21036.</title>
        <authorList>
            <person name="Jiang Z."/>
        </authorList>
    </citation>
    <scope>NUCLEOTIDE SEQUENCE</scope>
    <source>
        <strain evidence="10">DSM 21036</strain>
    </source>
</reference>
<dbReference type="InterPro" id="IPR004695">
    <property type="entry name" value="SLAC1/Mae1/Ssu1/TehA"/>
</dbReference>
<name>A0A9X3N2M4_9ACTN</name>
<keyword evidence="7 9" id="KW-0472">Membrane</keyword>
<dbReference type="CDD" id="cd09320">
    <property type="entry name" value="TDT_like_2"/>
    <property type="match status" value="1"/>
</dbReference>
<feature type="transmembrane region" description="Helical" evidence="9">
    <location>
        <begin position="48"/>
        <end position="65"/>
    </location>
</feature>
<dbReference type="GO" id="GO:0055085">
    <property type="term" value="P:transmembrane transport"/>
    <property type="evidence" value="ECO:0007669"/>
    <property type="project" value="InterPro"/>
</dbReference>
<dbReference type="InterPro" id="IPR038665">
    <property type="entry name" value="Voltage-dep_anion_channel_sf"/>
</dbReference>
<feature type="transmembrane region" description="Helical" evidence="9">
    <location>
        <begin position="342"/>
        <end position="362"/>
    </location>
</feature>
<dbReference type="PANTHER" id="PTHR31686:SF1">
    <property type="entry name" value="SULFITE EFFLUX PUMP SSU1"/>
    <property type="match status" value="1"/>
</dbReference>
<feature type="transmembrane region" description="Helical" evidence="9">
    <location>
        <begin position="179"/>
        <end position="198"/>
    </location>
</feature>
<feature type="region of interest" description="Disordered" evidence="8">
    <location>
        <begin position="376"/>
        <end position="403"/>
    </location>
</feature>
<comment type="caution">
    <text evidence="10">The sequence shown here is derived from an EMBL/GenBank/DDBJ whole genome shotgun (WGS) entry which is preliminary data.</text>
</comment>
<sequence>PPTRSAHPPVHAARGAAEGGSAMESPARDPTQLGAHGPPSSTGMKPNWFAAVMGTGIVANAAVLLPRHAPGQHAVAFGVWVLAGALLVGLTLVALTRRRPRLDAATAPFLGAPPMALLTVGAGTLLLGQDLIGLHAAAIVDAVLWTLGTATGLAVAVVVPYRLITSGGLNRLDAVQGSWLMPVVPPMVSAATGAALIAHLPAGQAQLTMLLACYGMFGLSLLASLLVIALLCARLALHGTGPAPSVPTLFMVLGPLGQSITAVNLLGAAAAGVTPFAPALRAFGVLYGVPVIGFTLLWLALAATLTLKARPPFSLAWWSFTFPVGTVVTGTSELARHTQASVFTYLAIALYVCLVLAWLTVFTRTAALVSRSCRRSPTRSPATISPRSSPLSRPAISTSPPTR</sequence>
<keyword evidence="6 9" id="KW-1133">Transmembrane helix</keyword>
<dbReference type="GO" id="GO:0005886">
    <property type="term" value="C:plasma membrane"/>
    <property type="evidence" value="ECO:0007669"/>
    <property type="project" value="UniProtKB-SubCell"/>
</dbReference>
<evidence type="ECO:0000256" key="8">
    <source>
        <dbReference type="SAM" id="MobiDB-lite"/>
    </source>
</evidence>
<organism evidence="10 11">
    <name type="scientific">Solirubrobacter ginsenosidimutans</name>
    <dbReference type="NCBI Taxonomy" id="490573"/>
    <lineage>
        <taxon>Bacteria</taxon>
        <taxon>Bacillati</taxon>
        <taxon>Actinomycetota</taxon>
        <taxon>Thermoleophilia</taxon>
        <taxon>Solirubrobacterales</taxon>
        <taxon>Solirubrobacteraceae</taxon>
        <taxon>Solirubrobacter</taxon>
    </lineage>
</organism>
<evidence type="ECO:0000256" key="2">
    <source>
        <dbReference type="ARBA" id="ARBA00008566"/>
    </source>
</evidence>
<evidence type="ECO:0000256" key="1">
    <source>
        <dbReference type="ARBA" id="ARBA00004651"/>
    </source>
</evidence>
<dbReference type="EMBL" id="JAPDOD010000108">
    <property type="protein sequence ID" value="MDA0167379.1"/>
    <property type="molecule type" value="Genomic_DNA"/>
</dbReference>
<feature type="transmembrane region" description="Helical" evidence="9">
    <location>
        <begin position="249"/>
        <end position="273"/>
    </location>
</feature>
<gene>
    <name evidence="10" type="ORF">OM076_44380</name>
</gene>
<protein>
    <submittedName>
        <fullName evidence="10">TDT family transporter</fullName>
    </submittedName>
</protein>
<evidence type="ECO:0000256" key="3">
    <source>
        <dbReference type="ARBA" id="ARBA00022448"/>
    </source>
</evidence>
<feature type="non-terminal residue" evidence="10">
    <location>
        <position position="1"/>
    </location>
</feature>
<evidence type="ECO:0000313" key="11">
    <source>
        <dbReference type="Proteomes" id="UP001149140"/>
    </source>
</evidence>
<dbReference type="RefSeq" id="WP_270046669.1">
    <property type="nucleotide sequence ID" value="NZ_JAPDOD010000108.1"/>
</dbReference>